<comment type="similarity">
    <text evidence="1">Belongs to the adenoviridae E3_15 family.</text>
</comment>
<dbReference type="Pfam" id="PF03307">
    <property type="entry name" value="Adeno_E3_15_3"/>
    <property type="match status" value="1"/>
</dbReference>
<keyword evidence="5" id="KW-1119">Modulation of host cell apoptosis by virus</keyword>
<sequence>MTDSQDINISVERIAAQRQRETRVLEYLELQQLKESHWCEKGVLCHVKQAALSYDVSLQGHELSYTLPSQKQTFCTMMGSTSITISQQTGPVEGAILCHCHAPDCMPKLIRTLCALCDIFKM</sequence>
<organism evidence="6 7">
    <name type="scientific">simian adenovirus 11</name>
    <dbReference type="NCBI Taxonomy" id="38430"/>
    <lineage>
        <taxon>Viruses</taxon>
        <taxon>Varidnaviria</taxon>
        <taxon>Bamfordvirae</taxon>
        <taxon>Preplasmiviricota</taxon>
        <taxon>Polisuviricotina</taxon>
        <taxon>Pharingeaviricetes</taxon>
        <taxon>Rowavirales</taxon>
        <taxon>Adenoviridae</taxon>
        <taxon>Mastadenovirus</taxon>
        <taxon>Mastadenovirus russelli</taxon>
        <taxon>Human mastadenovirus G</taxon>
    </lineage>
</organism>
<proteinExistence type="inferred from homology"/>
<protein>
    <submittedName>
        <fullName evidence="6">14.7K</fullName>
    </submittedName>
</protein>
<dbReference type="GO" id="GO:0052031">
    <property type="term" value="P:symbiont-mediated perturbation of host defense response"/>
    <property type="evidence" value="ECO:0007669"/>
    <property type="project" value="InterPro"/>
</dbReference>
<evidence type="ECO:0000256" key="2">
    <source>
        <dbReference type="ARBA" id="ARBA00022518"/>
    </source>
</evidence>
<keyword evidence="2" id="KW-0244">Early protein</keyword>
<evidence type="ECO:0000256" key="3">
    <source>
        <dbReference type="ARBA" id="ARBA00022581"/>
    </source>
</evidence>
<dbReference type="GO" id="GO:0033668">
    <property type="term" value="P:symbiont-mediated suppression of host apoptosis"/>
    <property type="evidence" value="ECO:0007669"/>
    <property type="project" value="UniProtKB-KW"/>
</dbReference>
<keyword evidence="4" id="KW-1085">Inhibition of host caspases by virus</keyword>
<dbReference type="EMBL" id="KP329562">
    <property type="protein sequence ID" value="ALE30340.1"/>
    <property type="molecule type" value="Genomic_DNA"/>
</dbReference>
<keyword evidence="3" id="KW-0945">Host-virus interaction</keyword>
<dbReference type="Proteomes" id="UP000170798">
    <property type="component" value="Segment"/>
</dbReference>
<evidence type="ECO:0000313" key="6">
    <source>
        <dbReference type="EMBL" id="ALE30340.1"/>
    </source>
</evidence>
<dbReference type="InterPro" id="IPR004985">
    <property type="entry name" value="Adeno_E3-15"/>
</dbReference>
<evidence type="ECO:0000256" key="5">
    <source>
        <dbReference type="ARBA" id="ARBA00023323"/>
    </source>
</evidence>
<accession>A0A0M3TH16</accession>
<evidence type="ECO:0000256" key="4">
    <source>
        <dbReference type="ARBA" id="ARBA00022615"/>
    </source>
</evidence>
<evidence type="ECO:0000256" key="1">
    <source>
        <dbReference type="ARBA" id="ARBA00005829"/>
    </source>
</evidence>
<reference evidence="6 7" key="1">
    <citation type="journal article" date="2015" name="Arch. Virol.">
        <title>Taxonomy proposal for Old World monkey adenoviruses: characterisation of several non-human, non-ape primate adenovirus lineages.</title>
        <authorList>
            <person name="Panto L."/>
            <person name="Podgorski I.I."/>
            <person name="Janoska M."/>
            <person name="Marko O."/>
            <person name="Harrach B."/>
        </authorList>
    </citation>
    <scope>NUCLEOTIDE SEQUENCE [LARGE SCALE GENOMIC DNA]</scope>
    <source>
        <strain evidence="6">P-10</strain>
    </source>
</reference>
<name>A0A0M3TH16_9ADEN</name>
<evidence type="ECO:0000313" key="7">
    <source>
        <dbReference type="Proteomes" id="UP000170798"/>
    </source>
</evidence>